<sequence length="193" mass="21756">MLLPQAVWVNLERSIFSYQFVSTRKEFMEAKIGRFFESVGDFFNGGDQIPWCDSDIVVGCEREVAEAEKGSNDEIKNECHMRLSWALVHSRRPEDVQRGIAMLEASLSGTNSPLQTREKMYLLAVGYYRNGDYSRSRQLVDRCLEAVPDWRQAMSLKKSIEDHIKKDGVIGIGIAATTIGIVFSGIAAAMARR</sequence>
<dbReference type="Proteomes" id="UP001055811">
    <property type="component" value="Linkage Group LG06"/>
</dbReference>
<name>A0ACB9BPL5_CICIN</name>
<accession>A0ACB9BPL5</accession>
<evidence type="ECO:0000313" key="2">
    <source>
        <dbReference type="Proteomes" id="UP001055811"/>
    </source>
</evidence>
<reference evidence="1 2" key="2">
    <citation type="journal article" date="2022" name="Mol. Ecol. Resour.">
        <title>The genomes of chicory, endive, great burdock and yacon provide insights into Asteraceae paleo-polyploidization history and plant inulin production.</title>
        <authorList>
            <person name="Fan W."/>
            <person name="Wang S."/>
            <person name="Wang H."/>
            <person name="Wang A."/>
            <person name="Jiang F."/>
            <person name="Liu H."/>
            <person name="Zhao H."/>
            <person name="Xu D."/>
            <person name="Zhang Y."/>
        </authorList>
    </citation>
    <scope>NUCLEOTIDE SEQUENCE [LARGE SCALE GENOMIC DNA]</scope>
    <source>
        <strain evidence="2">cv. Punajuju</strain>
        <tissue evidence="1">Leaves</tissue>
    </source>
</reference>
<proteinExistence type="predicted"/>
<keyword evidence="2" id="KW-1185">Reference proteome</keyword>
<organism evidence="1 2">
    <name type="scientific">Cichorium intybus</name>
    <name type="common">Chicory</name>
    <dbReference type="NCBI Taxonomy" id="13427"/>
    <lineage>
        <taxon>Eukaryota</taxon>
        <taxon>Viridiplantae</taxon>
        <taxon>Streptophyta</taxon>
        <taxon>Embryophyta</taxon>
        <taxon>Tracheophyta</taxon>
        <taxon>Spermatophyta</taxon>
        <taxon>Magnoliopsida</taxon>
        <taxon>eudicotyledons</taxon>
        <taxon>Gunneridae</taxon>
        <taxon>Pentapetalae</taxon>
        <taxon>asterids</taxon>
        <taxon>campanulids</taxon>
        <taxon>Asterales</taxon>
        <taxon>Asteraceae</taxon>
        <taxon>Cichorioideae</taxon>
        <taxon>Cichorieae</taxon>
        <taxon>Cichoriinae</taxon>
        <taxon>Cichorium</taxon>
    </lineage>
</organism>
<protein>
    <submittedName>
        <fullName evidence="1">Uncharacterized protein</fullName>
    </submittedName>
</protein>
<gene>
    <name evidence="1" type="ORF">L2E82_35720</name>
</gene>
<dbReference type="EMBL" id="CM042014">
    <property type="protein sequence ID" value="KAI3723957.1"/>
    <property type="molecule type" value="Genomic_DNA"/>
</dbReference>
<comment type="caution">
    <text evidence="1">The sequence shown here is derived from an EMBL/GenBank/DDBJ whole genome shotgun (WGS) entry which is preliminary data.</text>
</comment>
<reference evidence="2" key="1">
    <citation type="journal article" date="2022" name="Mol. Ecol. Resour.">
        <title>The genomes of chicory, endive, great burdock and yacon provide insights into Asteraceae palaeo-polyploidization history and plant inulin production.</title>
        <authorList>
            <person name="Fan W."/>
            <person name="Wang S."/>
            <person name="Wang H."/>
            <person name="Wang A."/>
            <person name="Jiang F."/>
            <person name="Liu H."/>
            <person name="Zhao H."/>
            <person name="Xu D."/>
            <person name="Zhang Y."/>
        </authorList>
    </citation>
    <scope>NUCLEOTIDE SEQUENCE [LARGE SCALE GENOMIC DNA]</scope>
    <source>
        <strain evidence="2">cv. Punajuju</strain>
    </source>
</reference>
<evidence type="ECO:0000313" key="1">
    <source>
        <dbReference type="EMBL" id="KAI3723957.1"/>
    </source>
</evidence>